<dbReference type="EMBL" id="MTYI01000021">
    <property type="protein sequence ID" value="PNP58277.1"/>
    <property type="molecule type" value="Genomic_DNA"/>
</dbReference>
<protein>
    <recommendedName>
        <fullName evidence="5">CENP-V/GFA domain-containing protein</fullName>
    </recommendedName>
</protein>
<keyword evidence="2" id="KW-0479">Metal-binding</keyword>
<sequence>MFSVTGSCNCGSITVSLTALPSKTVACHCRNCRRAGGPYSINYVVDESEVKVDDARRTLNEYEDYKTASGNLARRNFCKACGSPIYTIDITMPGKLLIKASLFDDVVGERMDVFLDRKIQWLPNQVLQK</sequence>
<accession>A0A2K0UKJ3</accession>
<dbReference type="InterPro" id="IPR011057">
    <property type="entry name" value="Mss4-like_sf"/>
</dbReference>
<organism evidence="6 7">
    <name type="scientific">Trichoderma harzianum</name>
    <name type="common">Hypocrea lixii</name>
    <dbReference type="NCBI Taxonomy" id="5544"/>
    <lineage>
        <taxon>Eukaryota</taxon>
        <taxon>Fungi</taxon>
        <taxon>Dikarya</taxon>
        <taxon>Ascomycota</taxon>
        <taxon>Pezizomycotina</taxon>
        <taxon>Sordariomycetes</taxon>
        <taxon>Hypocreomycetidae</taxon>
        <taxon>Hypocreales</taxon>
        <taxon>Hypocreaceae</taxon>
        <taxon>Trichoderma</taxon>
    </lineage>
</organism>
<gene>
    <name evidence="6" type="ORF">THARTR1_01792</name>
</gene>
<evidence type="ECO:0000256" key="3">
    <source>
        <dbReference type="ARBA" id="ARBA00022833"/>
    </source>
</evidence>
<evidence type="ECO:0000313" key="6">
    <source>
        <dbReference type="EMBL" id="PNP58277.1"/>
    </source>
</evidence>
<dbReference type="Pfam" id="PF04828">
    <property type="entry name" value="GFA"/>
    <property type="match status" value="1"/>
</dbReference>
<comment type="similarity">
    <text evidence="1">Belongs to the Gfa family.</text>
</comment>
<dbReference type="OrthoDB" id="9985472at2759"/>
<feature type="domain" description="CENP-V/GFA" evidence="5">
    <location>
        <begin position="4"/>
        <end position="116"/>
    </location>
</feature>
<dbReference type="SUPFAM" id="SSF51316">
    <property type="entry name" value="Mss4-like"/>
    <property type="match status" value="1"/>
</dbReference>
<reference evidence="6 7" key="1">
    <citation type="submission" date="2017-02" db="EMBL/GenBank/DDBJ databases">
        <title>Genomes of Trichoderma spp. with biocontrol activity.</title>
        <authorList>
            <person name="Gardiner D."/>
            <person name="Kazan K."/>
            <person name="Vos C."/>
            <person name="Harvey P."/>
        </authorList>
    </citation>
    <scope>NUCLEOTIDE SEQUENCE [LARGE SCALE GENOMIC DNA]</scope>
    <source>
        <strain evidence="6 7">Tr1</strain>
    </source>
</reference>
<proteinExistence type="inferred from homology"/>
<dbReference type="Gene3D" id="3.90.1590.10">
    <property type="entry name" value="glutathione-dependent formaldehyde- activating enzyme (gfa)"/>
    <property type="match status" value="1"/>
</dbReference>
<comment type="caution">
    <text evidence="6">The sequence shown here is derived from an EMBL/GenBank/DDBJ whole genome shotgun (WGS) entry which is preliminary data.</text>
</comment>
<evidence type="ECO:0000256" key="2">
    <source>
        <dbReference type="ARBA" id="ARBA00022723"/>
    </source>
</evidence>
<dbReference type="GO" id="GO:0016846">
    <property type="term" value="F:carbon-sulfur lyase activity"/>
    <property type="evidence" value="ECO:0007669"/>
    <property type="project" value="InterPro"/>
</dbReference>
<evidence type="ECO:0000313" key="7">
    <source>
        <dbReference type="Proteomes" id="UP000236290"/>
    </source>
</evidence>
<dbReference type="Proteomes" id="UP000236290">
    <property type="component" value="Unassembled WGS sequence"/>
</dbReference>
<evidence type="ECO:0000256" key="4">
    <source>
        <dbReference type="ARBA" id="ARBA00023239"/>
    </source>
</evidence>
<dbReference type="PANTHER" id="PTHR33337:SF40">
    <property type="entry name" value="CENP-V_GFA DOMAIN-CONTAINING PROTEIN-RELATED"/>
    <property type="match status" value="1"/>
</dbReference>
<dbReference type="GO" id="GO:0046872">
    <property type="term" value="F:metal ion binding"/>
    <property type="evidence" value="ECO:0007669"/>
    <property type="project" value="UniProtKB-KW"/>
</dbReference>
<name>A0A2K0UKJ3_TRIHA</name>
<dbReference type="AlphaFoldDB" id="A0A2K0UKJ3"/>
<evidence type="ECO:0000259" key="5">
    <source>
        <dbReference type="PROSITE" id="PS51891"/>
    </source>
</evidence>
<keyword evidence="4" id="KW-0456">Lyase</keyword>
<dbReference type="PROSITE" id="PS51891">
    <property type="entry name" value="CENP_V_GFA"/>
    <property type="match status" value="1"/>
</dbReference>
<keyword evidence="3" id="KW-0862">Zinc</keyword>
<dbReference type="InterPro" id="IPR006913">
    <property type="entry name" value="CENP-V/GFA"/>
</dbReference>
<evidence type="ECO:0000256" key="1">
    <source>
        <dbReference type="ARBA" id="ARBA00005495"/>
    </source>
</evidence>
<dbReference type="PANTHER" id="PTHR33337">
    <property type="entry name" value="GFA DOMAIN-CONTAINING PROTEIN"/>
    <property type="match status" value="1"/>
</dbReference>